<sequence length="137" mass="15821">MKIWIKILSLSKQDTIARMGRTVATLSKKIANMKKTYRLLKRPGALSKGWKWFQRMEDIFGDDPAVELDHVAEVSDKGPKGKKIVEPKKKQGEQNWRRELLDIEKERVDAQKSIADSQKKNNIFDRLTSAIEKIADK</sequence>
<evidence type="ECO:0000313" key="2">
    <source>
        <dbReference type="Proteomes" id="UP000789390"/>
    </source>
</evidence>
<gene>
    <name evidence="1" type="ORF">DGAL_LOCUS8168</name>
</gene>
<comment type="caution">
    <text evidence="1">The sequence shown here is derived from an EMBL/GenBank/DDBJ whole genome shotgun (WGS) entry which is preliminary data.</text>
</comment>
<dbReference type="OrthoDB" id="6358826at2759"/>
<dbReference type="Proteomes" id="UP000789390">
    <property type="component" value="Unassembled WGS sequence"/>
</dbReference>
<dbReference type="AlphaFoldDB" id="A0A8J2W4P2"/>
<name>A0A8J2W4P2_9CRUS</name>
<organism evidence="1 2">
    <name type="scientific">Daphnia galeata</name>
    <dbReference type="NCBI Taxonomy" id="27404"/>
    <lineage>
        <taxon>Eukaryota</taxon>
        <taxon>Metazoa</taxon>
        <taxon>Ecdysozoa</taxon>
        <taxon>Arthropoda</taxon>
        <taxon>Crustacea</taxon>
        <taxon>Branchiopoda</taxon>
        <taxon>Diplostraca</taxon>
        <taxon>Cladocera</taxon>
        <taxon>Anomopoda</taxon>
        <taxon>Daphniidae</taxon>
        <taxon>Daphnia</taxon>
    </lineage>
</organism>
<protein>
    <submittedName>
        <fullName evidence="1">Uncharacterized protein</fullName>
    </submittedName>
</protein>
<accession>A0A8J2W4P2</accession>
<evidence type="ECO:0000313" key="1">
    <source>
        <dbReference type="EMBL" id="CAH0105154.1"/>
    </source>
</evidence>
<dbReference type="EMBL" id="CAKKLH010000170">
    <property type="protein sequence ID" value="CAH0105154.1"/>
    <property type="molecule type" value="Genomic_DNA"/>
</dbReference>
<keyword evidence="2" id="KW-1185">Reference proteome</keyword>
<reference evidence="1" key="1">
    <citation type="submission" date="2021-11" db="EMBL/GenBank/DDBJ databases">
        <authorList>
            <person name="Schell T."/>
        </authorList>
    </citation>
    <scope>NUCLEOTIDE SEQUENCE</scope>
    <source>
        <strain evidence="1">M5</strain>
    </source>
</reference>
<proteinExistence type="predicted"/>